<dbReference type="Proteomes" id="UP000531231">
    <property type="component" value="Unassembled WGS sequence"/>
</dbReference>
<evidence type="ECO:0000313" key="5">
    <source>
        <dbReference type="Proteomes" id="UP000531231"/>
    </source>
</evidence>
<keyword evidence="5" id="KW-1185">Reference proteome</keyword>
<dbReference type="EMBL" id="JACHIL010000003">
    <property type="protein sequence ID" value="MBB5091620.1"/>
    <property type="molecule type" value="Genomic_DNA"/>
</dbReference>
<dbReference type="InterPro" id="IPR036709">
    <property type="entry name" value="Autotransporte_beta_dom_sf"/>
</dbReference>
<protein>
    <submittedName>
        <fullName evidence="4">Outer membrane autotransporter protein</fullName>
    </submittedName>
</protein>
<dbReference type="PANTHER" id="PTHR35037:SF3">
    <property type="entry name" value="C-TERMINAL REGION OF AIDA-LIKE PROTEIN"/>
    <property type="match status" value="1"/>
</dbReference>
<reference evidence="4 5" key="1">
    <citation type="submission" date="2020-08" db="EMBL/GenBank/DDBJ databases">
        <title>Genomic Encyclopedia of Type Strains, Phase IV (KMG-IV): sequencing the most valuable type-strain genomes for metagenomic binning, comparative biology and taxonomic classification.</title>
        <authorList>
            <person name="Goeker M."/>
        </authorList>
    </citation>
    <scope>NUCLEOTIDE SEQUENCE [LARGE SCALE GENOMIC DNA]</scope>
    <source>
        <strain evidence="4 5">DSM 25620</strain>
    </source>
</reference>
<evidence type="ECO:0000256" key="2">
    <source>
        <dbReference type="SAM" id="MobiDB-lite"/>
    </source>
</evidence>
<comment type="caution">
    <text evidence="4">The sequence shown here is derived from an EMBL/GenBank/DDBJ whole genome shotgun (WGS) entry which is preliminary data.</text>
</comment>
<feature type="region of interest" description="Disordered" evidence="2">
    <location>
        <begin position="2009"/>
        <end position="2050"/>
    </location>
</feature>
<dbReference type="PROSITE" id="PS51208">
    <property type="entry name" value="AUTOTRANSPORTER"/>
    <property type="match status" value="1"/>
</dbReference>
<feature type="compositionally biased region" description="Basic and acidic residues" evidence="2">
    <location>
        <begin position="2023"/>
        <end position="2036"/>
    </location>
</feature>
<evidence type="ECO:0000313" key="4">
    <source>
        <dbReference type="EMBL" id="MBB5091620.1"/>
    </source>
</evidence>
<dbReference type="RefSeq" id="WP_151159633.1">
    <property type="nucleotide sequence ID" value="NZ_JACHIL010000003.1"/>
</dbReference>
<dbReference type="SUPFAM" id="SSF51126">
    <property type="entry name" value="Pectin lyase-like"/>
    <property type="match status" value="4"/>
</dbReference>
<dbReference type="Gene3D" id="2.160.20.20">
    <property type="match status" value="6"/>
</dbReference>
<dbReference type="InterPro" id="IPR051551">
    <property type="entry name" value="Autotransporter_adhesion"/>
</dbReference>
<dbReference type="InterPro" id="IPR005546">
    <property type="entry name" value="Autotransporte_beta"/>
</dbReference>
<dbReference type="InterPro" id="IPR011050">
    <property type="entry name" value="Pectin_lyase_fold/virulence"/>
</dbReference>
<evidence type="ECO:0000256" key="1">
    <source>
        <dbReference type="ARBA" id="ARBA00022729"/>
    </source>
</evidence>
<dbReference type="Pfam" id="PF18883">
    <property type="entry name" value="AC_1"/>
    <property type="match status" value="1"/>
</dbReference>
<organism evidence="4 5">
    <name type="scientific">Pseudochrobactrum saccharolyticum</name>
    <dbReference type="NCBI Taxonomy" id="354352"/>
    <lineage>
        <taxon>Bacteria</taxon>
        <taxon>Pseudomonadati</taxon>
        <taxon>Pseudomonadota</taxon>
        <taxon>Alphaproteobacteria</taxon>
        <taxon>Hyphomicrobiales</taxon>
        <taxon>Brucellaceae</taxon>
        <taxon>Pseudochrobactrum</taxon>
    </lineage>
</organism>
<dbReference type="Gene3D" id="2.40.128.130">
    <property type="entry name" value="Autotransporter beta-domain"/>
    <property type="match status" value="1"/>
</dbReference>
<sequence length="2334" mass="239253">MENLYSPFYNSCKRIFSHKYYNISQSKLRRKIYKLLLSSAVSALTLICAVTSTQATTYGDDGSNTISGNVANCLTEPNLLQAPFGNSVNIYNDSCTLVYSLDNPSSVTFEGDVTYDASNIGPKKPTSFFTGLAAWFAGELTVQGNYKITGLGAAGNAWTYPQAALSVLSSNAARTSPTKPNDPAVWKTPTITMQGDVSADGGIFFYAAGGTEVEVGTADGYFSSVDKGSVTIVGKASMHVSPDVKMLYDQGKAALITPINLGDLNVTFNGALDFDLPLLNGTDGSGKKSVYGAIDVLGSYAALQFTAGGIYTIAQQYQDGLNGAMNVANKTGSIKNAYWPSVYGWAFVSGNWDVAGYRSGQMPNLAETDPSVASMVVQDMTVNYSMEGAGPAGIWGVVTLGQHAKASLTNTVFNLTMQGSSDTRASVFLGGVTLTNPVLSVGQQAVAYYDNALTLDKVKVDFTGAGSGDYVSVFDIDSSNTVVNVINQSSLIAAENTKISDRSLIYINKTLDVYPDADGKKLAFTTLDFTATDSTLSGGIYVDSVDGAGVFTAANTLTLKLDGNTTWAGDLFVSETVDPQNTDSKASATMTIDGTARWTGMVNSTSAPVSLTIQGQGVWVPTRNVTDAYFTQGTVTLNGGTIQANDQALQFTSTLDLLAGGGAFDSNNQTITFDGIAFGAGTLTKKGDGILVLSTANTYAGGTVLQKGELSVSSDTYMGSVASGLTFNGGLLKVTGTTMTSTARNITWGANGGGFDIDDQSVVFTVAQNLTAGGKLIKEGNGTLVLSGANTYTGGTVINAGVLSVAADKNLGKSTEAVTIGKASLLLSAAFTSSRALVVTDTDSMLDNAQDNSFSGGVSGTGKLNKKGAGVLTLSGDAVHSGGTAILAGTVQIGSGGTTGSLAGDVANSGKLIFDRSDSLVFSGAVTGSGSLFQSGSGTTILTGDVSHTGGTVIDKGTLQVGDGGTSGSLTGDVSNSGVLAFKRSDSLAFLGAVTGTGSLQQTGDGTTILTGDNTYTGGTVINAGTLQVGDGGITGSIVGNVNSSGILTFSRSDNIDFVGVLSGAGTLKQSGTGTLTLSGDNTNFAGLTSVTSGTLLVDQKLGGAITVASGATLGGKGVLAGNVSLDAGGILAGREGQTLIFENNLTLVTGNIVNIALGQSGQTGLFSVQGDLTLAGTINITDIGSFGPGLYRIFDYTGNLTGNTAVLGTVPGNDTSQMTLQTSIANQVNLVNAAGLVLNYWDGADTTLHNNNKVDGGSGTWKLVSDDNWTDKDGMVNAVWTNDQFAILSGTAGTVTIDNSSGAISVAGLQFAADGYRLEGDALMLADTVNNAASVLRADKDVTATIAVELQGTNGIKKTDLGTLILTADNTYTGGTTIAGGTLQLGDGGTTGSITGDVVNDGKLAFKRSDTLTMSGTISGLGGLLQEGAGKTILTGNNTYLGGTTIKSGILQIGDGGTSGTIQGAVVNNGTLTFNRSDSLSFNGNMSGSGTLIQSGSGTTILTGKNTHSGGTTVQTGTLQIGNGGTSGSLAGDVTNNSKLTFNRSDNLLFNGVISGTGALVQAGNGRTVLTGENTYNGGTTIQSGILQIGNGETAGSITGNVINDAVLLFNRSDSLVFSGEVSGSGSLLQGGLGTTILTGDSTYSGGTVISAGTLQIGDGGNSGSVTSDIANDGILAFKRSDALQYAGTISGIGSVVQKGDGTTVFSGNNNYSGGLVIEKGTAKAGYDKTAFGSGLLTVRSGAKANLDAFNVTVAGLSGAGNVDLGNGILTLEQDFDTLFSGTLSGAGGLTKNKSGVLTLSGNNDYSGVTTVNDGVLKQGQANAFSRNSVFNTGQDAILDLNGMNASIAGLSNAGTIKFGGKGGTTITISGNYTGDNGTILLNTVLGTDNSLTDMLSVQGNTAGTSTLKVTNQSGAGARTNNGIKLIEVGGQSDGVFELLGDYKTKDGQQAVVGGAYAYTLHKGNSSGTDMSSWYLRSETTNPGSDPQPRPSAGVPVYQALAATMQTLNKTPTLRQRVGSRYLDRDSYELNDKSRSSGQQQVASEPKADRLSDNKMIWGRIEGAHNRLKAQGSAAGYRQETDSYIMQAGVDGQFYENDNGRLIGGITGRYATGSSHIYAEHGDGRIETQAWGLGGTLTWYGDNGFYFDGQLQATWYNSSLHSFTVGKGLATDKNGLGYSLSAEAGKQFTLDAYWSLTPQIQLEWSTVNFDPFDDAWGAAVALHKKDTSLNARLGISADYQNIWQDDQGLNRKVNMYAITNLYQEFLDGSNILVAGSGFSQNRDNLWGGIGAGGTYSWANDKYALYGEGSINTSFQNFADSYTVKGNVGLLIRW</sequence>
<dbReference type="InterPro" id="IPR013425">
    <property type="entry name" value="Autotrns_rpt"/>
</dbReference>
<dbReference type="InterPro" id="IPR012332">
    <property type="entry name" value="Autotransporter_pectin_lyase_C"/>
</dbReference>
<feature type="region of interest" description="Disordered" evidence="2">
    <location>
        <begin position="1973"/>
        <end position="1995"/>
    </location>
</feature>
<dbReference type="SUPFAM" id="SSF103515">
    <property type="entry name" value="Autotransporter"/>
    <property type="match status" value="1"/>
</dbReference>
<dbReference type="Pfam" id="PF12951">
    <property type="entry name" value="PATR"/>
    <property type="match status" value="13"/>
</dbReference>
<dbReference type="InterPro" id="IPR006315">
    <property type="entry name" value="OM_autotransptr_brl_dom"/>
</dbReference>
<accession>A0A7W8ENL9</accession>
<dbReference type="CDD" id="cd01344">
    <property type="entry name" value="PL2_Passenger_AT"/>
    <property type="match status" value="1"/>
</dbReference>
<gene>
    <name evidence="4" type="ORF">HNQ68_002161</name>
</gene>
<keyword evidence="1" id="KW-0732">Signal</keyword>
<dbReference type="NCBIfam" id="TIGR01414">
    <property type="entry name" value="autotrans_barl"/>
    <property type="match status" value="1"/>
</dbReference>
<feature type="domain" description="Autotransporter" evidence="3">
    <location>
        <begin position="2051"/>
        <end position="2334"/>
    </location>
</feature>
<name>A0A7W8ENL9_9HYPH</name>
<dbReference type="InterPro" id="IPR043990">
    <property type="entry name" value="AC_1"/>
</dbReference>
<dbReference type="GO" id="GO:0019867">
    <property type="term" value="C:outer membrane"/>
    <property type="evidence" value="ECO:0007669"/>
    <property type="project" value="InterPro"/>
</dbReference>
<dbReference type="SMART" id="SM00869">
    <property type="entry name" value="Autotransporter"/>
    <property type="match status" value="1"/>
</dbReference>
<dbReference type="NCBIfam" id="TIGR02601">
    <property type="entry name" value="autotrns_rpt"/>
    <property type="match status" value="12"/>
</dbReference>
<proteinExistence type="predicted"/>
<dbReference type="PANTHER" id="PTHR35037">
    <property type="entry name" value="C-TERMINAL REGION OF AIDA-LIKE PROTEIN"/>
    <property type="match status" value="1"/>
</dbReference>
<evidence type="ECO:0000259" key="3">
    <source>
        <dbReference type="PROSITE" id="PS51208"/>
    </source>
</evidence>